<comment type="subunit">
    <text evidence="9">Homodimer.</text>
</comment>
<keyword evidence="11" id="KW-1185">Reference proteome</keyword>
<dbReference type="RefSeq" id="WP_338095659.1">
    <property type="nucleotide sequence ID" value="NZ_JAWDKB010000002.1"/>
</dbReference>
<keyword evidence="6 9" id="KW-1133">Transmembrane helix</keyword>
<comment type="function">
    <text evidence="9">Sodium pump that utilizes the energy of pyrophosphate hydrolysis as the driving force for Na(+) movement across the membrane.</text>
</comment>
<dbReference type="GO" id="GO:0006814">
    <property type="term" value="P:sodium ion transport"/>
    <property type="evidence" value="ECO:0007669"/>
    <property type="project" value="UniProtKB-UniRule"/>
</dbReference>
<sequence>MDLIYLAPICAVIGLLFALYSYSVVKKEGTGDEMMQKIAAAIHLGAMVFLNRQYRAIGAFVVIIAVILVALSFVTDDSLSIWAAPAYVIGAVLSSAAGYVGMHSATKANVRTTNAAKRGIAAAVKVSFASGSVMGMTVVGLGLLGTSAVFLALIAIFGGFGDIATVNTVVSNMAAFGFGASSVALFARVGGGIFTKAADVGADLVGKVEAGIPEDDPRNPAVVADNVGDNVGDVAGMGADLFESYVGSIVASMALGIVGATFATTLFGESVEALNVILLPMLISAFGIIAAAVGTLFVRTKKNENSAIHKAFNTGTVIALVISVIATYFLTSNLIGGSFGMGIWFATIAGLVAGFGIGLITEYYTSFDYKPTKAISESCQTGAATNIINGFAKGMESTVWPVLIIAAATYVAYYFAGMYGIGIAAVGMLSTLGLTLAVDAYGPVADNAGGIAEMSHQPKEVREITDTLDAVGNTTAAIGKGFAIGSAALTALALFSAYATAVGLEAIDILDTNVFIGMLIGGMLPFLFSALTMTAVGQAAQKIVIEVRRQFKEIKGLMEGTAEPDYKSVISIATDSAIHKMILPGVIAILAPIVVGLVLGPLALGGLLVGALVAGVLLALTMANSGGAWDNAKKYIELGNYGGKGSDAHKAAVVGDTVGDPFKDTSGPALNILIKLMSMIALVFVPVILAFAM</sequence>
<dbReference type="NCBIfam" id="TIGR01104">
    <property type="entry name" value="V_PPase"/>
    <property type="match status" value="1"/>
</dbReference>
<feature type="transmembrane region" description="Helical" evidence="9">
    <location>
        <begin position="56"/>
        <end position="75"/>
    </location>
</feature>
<accession>A0AAE4MEX3</accession>
<feature type="transmembrane region" description="Helical" evidence="9">
    <location>
        <begin position="398"/>
        <end position="415"/>
    </location>
</feature>
<feature type="transmembrane region" description="Helical" evidence="9">
    <location>
        <begin position="81"/>
        <end position="102"/>
    </location>
</feature>
<feature type="site" description="Determinant of potassium dependence" evidence="9">
    <location>
        <position position="476"/>
    </location>
</feature>
<dbReference type="GO" id="GO:0000287">
    <property type="term" value="F:magnesium ion binding"/>
    <property type="evidence" value="ECO:0007669"/>
    <property type="project" value="UniProtKB-UniRule"/>
</dbReference>
<evidence type="ECO:0000256" key="1">
    <source>
        <dbReference type="ARBA" id="ARBA00004127"/>
    </source>
</evidence>
<keyword evidence="9" id="KW-1003">Cell membrane</keyword>
<comment type="cofactor">
    <cofactor evidence="9">
        <name>Mg(2+)</name>
        <dbReference type="ChEBI" id="CHEBI:18420"/>
    </cofactor>
</comment>
<dbReference type="NCBIfam" id="NF001960">
    <property type="entry name" value="PRK00733.3-5"/>
    <property type="match status" value="1"/>
</dbReference>
<feature type="transmembrane region" description="Helical" evidence="9">
    <location>
        <begin position="482"/>
        <end position="502"/>
    </location>
</feature>
<dbReference type="GO" id="GO:0005886">
    <property type="term" value="C:plasma membrane"/>
    <property type="evidence" value="ECO:0007669"/>
    <property type="project" value="UniProtKB-SubCell"/>
</dbReference>
<gene>
    <name evidence="10" type="primary">hppA1</name>
    <name evidence="9" type="synonym">hppA</name>
    <name evidence="10" type="ORF">McpCs1_04940</name>
</gene>
<evidence type="ECO:0000256" key="4">
    <source>
        <dbReference type="ARBA" id="ARBA00022842"/>
    </source>
</evidence>
<feature type="transmembrane region" description="Helical" evidence="9">
    <location>
        <begin position="6"/>
        <end position="25"/>
    </location>
</feature>
<feature type="transmembrane region" description="Helical" evidence="9">
    <location>
        <begin position="605"/>
        <end position="624"/>
    </location>
</feature>
<evidence type="ECO:0000256" key="6">
    <source>
        <dbReference type="ARBA" id="ARBA00022989"/>
    </source>
</evidence>
<dbReference type="GO" id="GO:0009678">
    <property type="term" value="F:diphosphate hydrolysis-driven proton transmembrane transporter activity"/>
    <property type="evidence" value="ECO:0007669"/>
    <property type="project" value="UniProtKB-UniRule"/>
</dbReference>
<comment type="activity regulation">
    <text evidence="9">Requires K(+) for maximal activity.</text>
</comment>
<keyword evidence="8 9" id="KW-0472">Membrane</keyword>
<evidence type="ECO:0000313" key="11">
    <source>
        <dbReference type="Proteomes" id="UP001283212"/>
    </source>
</evidence>
<evidence type="ECO:0000256" key="2">
    <source>
        <dbReference type="ARBA" id="ARBA00022448"/>
    </source>
</evidence>
<comment type="caution">
    <text evidence="9">Lacks conserved residue(s) required for the propagation of feature annotation.</text>
</comment>
<dbReference type="InterPro" id="IPR004131">
    <property type="entry name" value="PPase-energised_H-pump"/>
</dbReference>
<evidence type="ECO:0000256" key="5">
    <source>
        <dbReference type="ARBA" id="ARBA00022967"/>
    </source>
</evidence>
<dbReference type="GO" id="GO:0012505">
    <property type="term" value="C:endomembrane system"/>
    <property type="evidence" value="ECO:0007669"/>
    <property type="project" value="UniProtKB-SubCell"/>
</dbReference>
<feature type="transmembrane region" description="Helical" evidence="9">
    <location>
        <begin position="343"/>
        <end position="364"/>
    </location>
</feature>
<keyword evidence="5 9" id="KW-1278">Translocase</keyword>
<feature type="transmembrane region" description="Helical" evidence="9">
    <location>
        <begin position="514"/>
        <end position="540"/>
    </location>
</feature>
<evidence type="ECO:0000256" key="8">
    <source>
        <dbReference type="ARBA" id="ARBA00023136"/>
    </source>
</evidence>
<dbReference type="GO" id="GO:0030955">
    <property type="term" value="F:potassium ion binding"/>
    <property type="evidence" value="ECO:0007669"/>
    <property type="project" value="UniProtKB-UniRule"/>
</dbReference>
<feature type="transmembrane region" description="Helical" evidence="9">
    <location>
        <begin position="311"/>
        <end position="331"/>
    </location>
</feature>
<dbReference type="Pfam" id="PF03030">
    <property type="entry name" value="H_PPase"/>
    <property type="match status" value="1"/>
</dbReference>
<dbReference type="PANTHER" id="PTHR31998">
    <property type="entry name" value="K(+)-INSENSITIVE PYROPHOSPHATE-ENERGIZED PROTON PUMP"/>
    <property type="match status" value="1"/>
</dbReference>
<evidence type="ECO:0000256" key="9">
    <source>
        <dbReference type="HAMAP-Rule" id="MF_01129"/>
    </source>
</evidence>
<keyword evidence="9" id="KW-0739">Sodium transport</keyword>
<comment type="caution">
    <text evidence="10">The sequence shown here is derived from an EMBL/GenBank/DDBJ whole genome shotgun (WGS) entry which is preliminary data.</text>
</comment>
<evidence type="ECO:0000256" key="7">
    <source>
        <dbReference type="ARBA" id="ARBA00023065"/>
    </source>
</evidence>
<organism evidence="10 11">
    <name type="scientific">Methanorbis rubei</name>
    <dbReference type="NCBI Taxonomy" id="3028300"/>
    <lineage>
        <taxon>Archaea</taxon>
        <taxon>Methanobacteriati</taxon>
        <taxon>Methanobacteriota</taxon>
        <taxon>Stenosarchaea group</taxon>
        <taxon>Methanomicrobia</taxon>
        <taxon>Methanomicrobiales</taxon>
        <taxon>Methanocorpusculaceae</taxon>
        <taxon>Methanorbis</taxon>
    </lineage>
</organism>
<dbReference type="Proteomes" id="UP001283212">
    <property type="component" value="Unassembled WGS sequence"/>
</dbReference>
<dbReference type="EC" id="7.2.3.1" evidence="9"/>
<reference evidence="10 11" key="1">
    <citation type="submission" date="2023-06" db="EMBL/GenBank/DDBJ databases">
        <title>Genome sequence of Methancorpusculaceae sp. Cs1.</title>
        <authorList>
            <person name="Protasov E."/>
            <person name="Platt K."/>
            <person name="Poehlein A."/>
            <person name="Daniel R."/>
            <person name="Brune A."/>
        </authorList>
    </citation>
    <scope>NUCLEOTIDE SEQUENCE [LARGE SCALE GENOMIC DNA]</scope>
    <source>
        <strain evidence="10 11">Cs1</strain>
    </source>
</reference>
<keyword evidence="7 9" id="KW-0406">Ion transport</keyword>
<dbReference type="HAMAP" id="MF_01129">
    <property type="entry name" value="PPase_energized_pump"/>
    <property type="match status" value="1"/>
</dbReference>
<comment type="similarity">
    <text evidence="9">Belongs to the H(+)-translocating pyrophosphatase (TC 3.A.10) family. K(+)-stimulated subfamily.</text>
</comment>
<dbReference type="PIRSF" id="PIRSF001265">
    <property type="entry name" value="H+-PPase"/>
    <property type="match status" value="1"/>
</dbReference>
<keyword evidence="9" id="KW-0630">Potassium</keyword>
<name>A0AAE4MEX3_9EURY</name>
<protein>
    <recommendedName>
        <fullName evidence="9">Putative K(+)-stimulated pyrophosphate-energized sodium pump</fullName>
        <ecNumber evidence="9">7.2.3.1</ecNumber>
    </recommendedName>
    <alternativeName>
        <fullName evidence="9">Membrane-bound sodium-translocating pyrophosphatase</fullName>
    </alternativeName>
    <alternativeName>
        <fullName evidence="9">Pyrophosphate-energized inorganic pyrophosphatase</fullName>
        <shortName evidence="9">Na(+)-PPase</shortName>
    </alternativeName>
</protein>
<feature type="transmembrane region" description="Helical" evidence="9">
    <location>
        <begin position="273"/>
        <end position="299"/>
    </location>
</feature>
<evidence type="ECO:0000256" key="3">
    <source>
        <dbReference type="ARBA" id="ARBA00022692"/>
    </source>
</evidence>
<comment type="catalytic activity">
    <reaction evidence="9">
        <text>Na(+)(in) + diphosphate + H2O = Na(+)(out) + 2 phosphate + H(+)</text>
        <dbReference type="Rhea" id="RHEA:57884"/>
        <dbReference type="ChEBI" id="CHEBI:15377"/>
        <dbReference type="ChEBI" id="CHEBI:15378"/>
        <dbReference type="ChEBI" id="CHEBI:29101"/>
        <dbReference type="ChEBI" id="CHEBI:33019"/>
        <dbReference type="ChEBI" id="CHEBI:43474"/>
        <dbReference type="EC" id="7.2.3.1"/>
    </reaction>
</comment>
<dbReference type="GO" id="GO:0004427">
    <property type="term" value="F:inorganic diphosphate phosphatase activity"/>
    <property type="evidence" value="ECO:0007669"/>
    <property type="project" value="UniProtKB-UniRule"/>
</dbReference>
<dbReference type="EMBL" id="JAWDKB010000002">
    <property type="protein sequence ID" value="MDV0443126.1"/>
    <property type="molecule type" value="Genomic_DNA"/>
</dbReference>
<evidence type="ECO:0000313" key="10">
    <source>
        <dbReference type="EMBL" id="MDV0443126.1"/>
    </source>
</evidence>
<feature type="transmembrane region" description="Helical" evidence="9">
    <location>
        <begin position="245"/>
        <end position="267"/>
    </location>
</feature>
<feature type="transmembrane region" description="Helical" evidence="9">
    <location>
        <begin position="672"/>
        <end position="692"/>
    </location>
</feature>
<dbReference type="AlphaFoldDB" id="A0AAE4MEX3"/>
<comment type="subcellular location">
    <subcellularLocation>
        <location evidence="9">Cell membrane</location>
        <topology evidence="9">Multi-pass membrane protein</topology>
    </subcellularLocation>
    <subcellularLocation>
        <location evidence="1">Endomembrane system</location>
        <topology evidence="1">Multi-pass membrane protein</topology>
    </subcellularLocation>
</comment>
<keyword evidence="2 9" id="KW-0813">Transport</keyword>
<feature type="transmembrane region" description="Helical" evidence="9">
    <location>
        <begin position="581"/>
        <end position="599"/>
    </location>
</feature>
<keyword evidence="4 9" id="KW-0460">Magnesium</keyword>
<feature type="transmembrane region" description="Helical" evidence="9">
    <location>
        <begin position="133"/>
        <end position="157"/>
    </location>
</feature>
<keyword evidence="9" id="KW-0915">Sodium</keyword>
<keyword evidence="3 9" id="KW-0812">Transmembrane</keyword>
<feature type="transmembrane region" description="Helical" evidence="9">
    <location>
        <begin position="421"/>
        <end position="441"/>
    </location>
</feature>
<proteinExistence type="inferred from homology"/>